<dbReference type="EMBL" id="JASBWT010000010">
    <property type="protein sequence ID" value="KAJ9101122.1"/>
    <property type="molecule type" value="Genomic_DNA"/>
</dbReference>
<reference evidence="1" key="1">
    <citation type="submission" date="2023-04" db="EMBL/GenBank/DDBJ databases">
        <title>Draft Genome sequencing of Naganishia species isolated from polar environments using Oxford Nanopore Technology.</title>
        <authorList>
            <person name="Leo P."/>
            <person name="Venkateswaran K."/>
        </authorList>
    </citation>
    <scope>NUCLEOTIDE SEQUENCE</scope>
    <source>
        <strain evidence="1">MNA-CCFEE 5423</strain>
    </source>
</reference>
<gene>
    <name evidence="1" type="ORF">QFC21_003340</name>
</gene>
<sequence>MSSSPHSMTYWSRSAPLFRSWRSINVEDVNNPDIIILPAGIVGYVLPTLIDLSIMFGMLWTLYRAKIDSDSVTQSLVRRLVAVVIETMTLPTLCMTLNAIMGLVFGDANSNERIFSYCQNRYQEQESRGRGFLTSSMEEKGRWRAQSGDDGFTKVTQRNGNGKISPQQALTRSIMKDYRVRQRNTRANMVDFVNSDSEECVLPPPIQTVPVKIESNASQTASVFSEYALSLDSRQKIVPPTQPSVSFEATRLPAPPHWTEEAVSNKK</sequence>
<proteinExistence type="predicted"/>
<dbReference type="Proteomes" id="UP001227268">
    <property type="component" value="Unassembled WGS sequence"/>
</dbReference>
<protein>
    <submittedName>
        <fullName evidence="1">Uncharacterized protein</fullName>
    </submittedName>
</protein>
<accession>A0ACC2VP90</accession>
<organism evidence="1 2">
    <name type="scientific">Naganishia friedmannii</name>
    <dbReference type="NCBI Taxonomy" id="89922"/>
    <lineage>
        <taxon>Eukaryota</taxon>
        <taxon>Fungi</taxon>
        <taxon>Dikarya</taxon>
        <taxon>Basidiomycota</taxon>
        <taxon>Agaricomycotina</taxon>
        <taxon>Tremellomycetes</taxon>
        <taxon>Filobasidiales</taxon>
        <taxon>Filobasidiaceae</taxon>
        <taxon>Naganishia</taxon>
    </lineage>
</organism>
<evidence type="ECO:0000313" key="2">
    <source>
        <dbReference type="Proteomes" id="UP001227268"/>
    </source>
</evidence>
<comment type="caution">
    <text evidence="1">The sequence shown here is derived from an EMBL/GenBank/DDBJ whole genome shotgun (WGS) entry which is preliminary data.</text>
</comment>
<keyword evidence="2" id="KW-1185">Reference proteome</keyword>
<name>A0ACC2VP90_9TREE</name>
<evidence type="ECO:0000313" key="1">
    <source>
        <dbReference type="EMBL" id="KAJ9101122.1"/>
    </source>
</evidence>